<accession>A0ACC1HIM7</accession>
<gene>
    <name evidence="1" type="ORF">EV182_001993</name>
</gene>
<comment type="caution">
    <text evidence="1">The sequence shown here is derived from an EMBL/GenBank/DDBJ whole genome shotgun (WGS) entry which is preliminary data.</text>
</comment>
<evidence type="ECO:0000313" key="2">
    <source>
        <dbReference type="Proteomes" id="UP001145114"/>
    </source>
</evidence>
<dbReference type="Proteomes" id="UP001145114">
    <property type="component" value="Unassembled WGS sequence"/>
</dbReference>
<reference evidence="1" key="1">
    <citation type="submission" date="2022-06" db="EMBL/GenBank/DDBJ databases">
        <title>Phylogenomic reconstructions and comparative analyses of Kickxellomycotina fungi.</title>
        <authorList>
            <person name="Reynolds N.K."/>
            <person name="Stajich J.E."/>
            <person name="Barry K."/>
            <person name="Grigoriev I.V."/>
            <person name="Crous P."/>
            <person name="Smith M.E."/>
        </authorList>
    </citation>
    <scope>NUCLEOTIDE SEQUENCE</scope>
    <source>
        <strain evidence="1">RSA 2271</strain>
    </source>
</reference>
<proteinExistence type="predicted"/>
<name>A0ACC1HIM7_9FUNG</name>
<keyword evidence="2" id="KW-1185">Reference proteome</keyword>
<sequence length="823" mass="89895">MLSPSTLPGSTRGRRRYRTLLAAPLSLLKTALIMACLAGAASANDTERNCDSTNPSSISQTFDNRTWTVRDQYPVPLPASGTAAPSAEIDPDIQALLDSMSLKEKAAQMMQLEIGVFIDCNGELDEDKFTSWVKEWGGIGSLLETPGNHGGKYNWYTPHTLADIVDRIQNISLEHGTHSVPVLYGIDDVHGANYIKGPVLFPQGIGMAATFNPDLAREAGRITAKDTRSAGISWTFAPILDLGVNKYWPRIYEGLGEDPLLSSRMGVATIHGLQGNYKLDRTRIAATAKHFIAYGTASLDLGSRIVPDHMLMEYYVPAFRDAIVDGGVATVMSSYSILNGETVTTSHYYLSDLLREQLGFNGVLVTDWGEVQKTVYEHFTAENFRQAALQTMQHTSVDLSMIAEDDSFGRDLIALVDAGLLDVARIDESVGRLLQLKKDLGLFDDPFTDRSLIETVGSKQDREAAIEAGRQSLTLLKNDNGALPLRLTDNVLVVGPTADSIRFLSGGWSVHWQGPSEEEGDSVYGDQGATILDGIGQITGERHRPTFVNSTTIDGNVTQSDLEAVIAAARKADKVVVCLGEHTYAEAPGNIDHLDLPQGQIDLVNTIAKATDAKIAVVLVEGRPRSLQNIPDIADSILLAYLPGPWGGIPIAEALYGKFSPSGRLPFTYPKFGRQAPLTYWAPKQDKYDPQWEFGAGLGYSNITYSDLRLSRNVATVGDKVRVSVTVTNAGPYDQLEPVLLFTSQTIRPLYSPEHRRLRDFSKVFVAAGDSRTVEFDLNSRDLGFWAGGHYGVEYKYTSGQFTVMINNDGPTASFNLTLHYDA</sequence>
<protein>
    <submittedName>
        <fullName evidence="1">Uncharacterized protein</fullName>
    </submittedName>
</protein>
<dbReference type="EMBL" id="JAMZIH010005506">
    <property type="protein sequence ID" value="KAJ1675072.1"/>
    <property type="molecule type" value="Genomic_DNA"/>
</dbReference>
<organism evidence="1 2">
    <name type="scientific">Spiromyces aspiralis</name>
    <dbReference type="NCBI Taxonomy" id="68401"/>
    <lineage>
        <taxon>Eukaryota</taxon>
        <taxon>Fungi</taxon>
        <taxon>Fungi incertae sedis</taxon>
        <taxon>Zoopagomycota</taxon>
        <taxon>Kickxellomycotina</taxon>
        <taxon>Kickxellomycetes</taxon>
        <taxon>Kickxellales</taxon>
        <taxon>Kickxellaceae</taxon>
        <taxon>Spiromyces</taxon>
    </lineage>
</organism>
<evidence type="ECO:0000313" key="1">
    <source>
        <dbReference type="EMBL" id="KAJ1675072.1"/>
    </source>
</evidence>